<reference evidence="1 2" key="1">
    <citation type="journal article" date="2013" name="Stand. Genomic Sci.">
        <title>Genomic Encyclopedia of Type Strains, Phase I: The one thousand microbial genomes (KMG-I) project.</title>
        <authorList>
            <person name="Kyrpides N.C."/>
            <person name="Woyke T."/>
            <person name="Eisen J.A."/>
            <person name="Garrity G."/>
            <person name="Lilburn T.G."/>
            <person name="Beck B.J."/>
            <person name="Whitman W.B."/>
            <person name="Hugenholtz P."/>
            <person name="Klenk H.P."/>
        </authorList>
    </citation>
    <scope>NUCLEOTIDE SEQUENCE [LARGE SCALE GENOMIC DNA]</scope>
    <source>
        <strain evidence="1 2">DSM 45044</strain>
    </source>
</reference>
<proteinExistence type="predicted"/>
<dbReference type="AlphaFoldDB" id="A0A562VBQ6"/>
<protein>
    <submittedName>
        <fullName evidence="1">Uncharacterized protein (TIGR03085 family)</fullName>
    </submittedName>
</protein>
<sequence length="206" mass="22930">MTNLARRERTALADLLARLGPEAPTLCEGWDTGDLAAHLVVRERRPDSALGIVLPAFADRAEAIRRRYRARPFEELVGMLRRPPWWSPVSNPVVEPFADTVEFFVHHEDVRRAAPGWRPRELPRAAAKDLWGRLGVARLLLRRTGLTVTLAAPGFGRRTFGRNGVDAVVTGEPGELLLFCFGRGERSRVELSGPAAERLRSARLGL</sequence>
<organism evidence="1 2">
    <name type="scientific">Stackebrandtia albiflava</name>
    <dbReference type="NCBI Taxonomy" id="406432"/>
    <lineage>
        <taxon>Bacteria</taxon>
        <taxon>Bacillati</taxon>
        <taxon>Actinomycetota</taxon>
        <taxon>Actinomycetes</taxon>
        <taxon>Glycomycetales</taxon>
        <taxon>Glycomycetaceae</taxon>
        <taxon>Stackebrandtia</taxon>
    </lineage>
</organism>
<dbReference type="InterPro" id="IPR017519">
    <property type="entry name" value="CHP03085"/>
</dbReference>
<keyword evidence="2" id="KW-1185">Reference proteome</keyword>
<dbReference type="EMBL" id="VLLL01000005">
    <property type="protein sequence ID" value="TWJ15313.1"/>
    <property type="molecule type" value="Genomic_DNA"/>
</dbReference>
<name>A0A562VBQ6_9ACTN</name>
<dbReference type="NCBIfam" id="TIGR03085">
    <property type="entry name" value="TIGR03085 family metal-binding protein"/>
    <property type="match status" value="1"/>
</dbReference>
<dbReference type="Proteomes" id="UP000321617">
    <property type="component" value="Unassembled WGS sequence"/>
</dbReference>
<dbReference type="RefSeq" id="WP_147133793.1">
    <property type="nucleotide sequence ID" value="NZ_BAABIJ010000001.1"/>
</dbReference>
<dbReference type="InterPro" id="IPR017517">
    <property type="entry name" value="Maleyloyr_isom"/>
</dbReference>
<evidence type="ECO:0000313" key="2">
    <source>
        <dbReference type="Proteomes" id="UP000321617"/>
    </source>
</evidence>
<dbReference type="SUPFAM" id="SSF109854">
    <property type="entry name" value="DinB/YfiT-like putative metalloenzymes"/>
    <property type="match status" value="1"/>
</dbReference>
<evidence type="ECO:0000313" key="1">
    <source>
        <dbReference type="EMBL" id="TWJ15313.1"/>
    </source>
</evidence>
<dbReference type="InterPro" id="IPR034660">
    <property type="entry name" value="DinB/YfiT-like"/>
</dbReference>
<gene>
    <name evidence="1" type="ORF">LX16_1013</name>
</gene>
<dbReference type="NCBIfam" id="TIGR03083">
    <property type="entry name" value="maleylpyruvate isomerase family mycothiol-dependent enzyme"/>
    <property type="match status" value="1"/>
</dbReference>
<comment type="caution">
    <text evidence="1">The sequence shown here is derived from an EMBL/GenBank/DDBJ whole genome shotgun (WGS) entry which is preliminary data.</text>
</comment>
<accession>A0A562VBQ6</accession>
<dbReference type="OrthoDB" id="3268903at2"/>